<protein>
    <submittedName>
        <fullName evidence="2">Uncharacterized protein</fullName>
    </submittedName>
</protein>
<feature type="transmembrane region" description="Helical" evidence="1">
    <location>
        <begin position="7"/>
        <end position="24"/>
    </location>
</feature>
<accession>A0A1I6HQW7</accession>
<dbReference type="OrthoDB" id="7725897at2"/>
<name>A0A1I6HQW7_9RHOB</name>
<organism evidence="2 3">
    <name type="scientific">Yoonia tamlensis</name>
    <dbReference type="NCBI Taxonomy" id="390270"/>
    <lineage>
        <taxon>Bacteria</taxon>
        <taxon>Pseudomonadati</taxon>
        <taxon>Pseudomonadota</taxon>
        <taxon>Alphaproteobacteria</taxon>
        <taxon>Rhodobacterales</taxon>
        <taxon>Paracoccaceae</taxon>
        <taxon>Yoonia</taxon>
    </lineage>
</organism>
<feature type="transmembrane region" description="Helical" evidence="1">
    <location>
        <begin position="104"/>
        <end position="126"/>
    </location>
</feature>
<feature type="transmembrane region" description="Helical" evidence="1">
    <location>
        <begin position="69"/>
        <end position="89"/>
    </location>
</feature>
<dbReference type="AlphaFoldDB" id="A0A1I6HQW7"/>
<evidence type="ECO:0000313" key="3">
    <source>
        <dbReference type="Proteomes" id="UP000199478"/>
    </source>
</evidence>
<sequence>MNYMRYAGVVIALTIGVPVVLGVLRQVTGINLSSSAAMIIPAICAAMIEGQKFASRFLRVPTRAETMSFVVVATLIAASFQALFTATVITNHPQYDRLLLTPPSMMLIIGTAVFVVIVIAICNLVFLRMSCKNQLKALNATDKTK</sequence>
<keyword evidence="1" id="KW-0472">Membrane</keyword>
<evidence type="ECO:0000313" key="2">
    <source>
        <dbReference type="EMBL" id="SFR56788.1"/>
    </source>
</evidence>
<dbReference type="EMBL" id="FOYP01000002">
    <property type="protein sequence ID" value="SFR56788.1"/>
    <property type="molecule type" value="Genomic_DNA"/>
</dbReference>
<proteinExistence type="predicted"/>
<dbReference type="Proteomes" id="UP000199478">
    <property type="component" value="Unassembled WGS sequence"/>
</dbReference>
<dbReference type="RefSeq" id="WP_090201493.1">
    <property type="nucleotide sequence ID" value="NZ_FOYP01000002.1"/>
</dbReference>
<gene>
    <name evidence="2" type="ORF">SAMN04488005_2959</name>
</gene>
<dbReference type="STRING" id="390270.SAMN04488005_2959"/>
<keyword evidence="1" id="KW-0812">Transmembrane</keyword>
<evidence type="ECO:0000256" key="1">
    <source>
        <dbReference type="SAM" id="Phobius"/>
    </source>
</evidence>
<reference evidence="3" key="1">
    <citation type="submission" date="2016-10" db="EMBL/GenBank/DDBJ databases">
        <authorList>
            <person name="Varghese N."/>
            <person name="Submissions S."/>
        </authorList>
    </citation>
    <scope>NUCLEOTIDE SEQUENCE [LARGE SCALE GENOMIC DNA]</scope>
    <source>
        <strain evidence="3">DSM 26879</strain>
    </source>
</reference>
<dbReference type="InterPro" id="IPR047730">
    <property type="entry name" value="ABZJ_00895-like"/>
</dbReference>
<feature type="transmembrane region" description="Helical" evidence="1">
    <location>
        <begin position="30"/>
        <end position="48"/>
    </location>
</feature>
<keyword evidence="1" id="KW-1133">Transmembrane helix</keyword>
<keyword evidence="3" id="KW-1185">Reference proteome</keyword>
<dbReference type="NCBIfam" id="NF038216">
    <property type="entry name" value="ABZJ_00895_fam"/>
    <property type="match status" value="1"/>
</dbReference>